<dbReference type="InterPro" id="IPR041569">
    <property type="entry name" value="AAA_lid_3"/>
</dbReference>
<comment type="similarity">
    <text evidence="1 4">Belongs to the AAA ATPase family.</text>
</comment>
<dbReference type="AlphaFoldDB" id="A0AAE1HG26"/>
<organism evidence="7 8">
    <name type="scientific">Frankliniella fusca</name>
    <dbReference type="NCBI Taxonomy" id="407009"/>
    <lineage>
        <taxon>Eukaryota</taxon>
        <taxon>Metazoa</taxon>
        <taxon>Ecdysozoa</taxon>
        <taxon>Arthropoda</taxon>
        <taxon>Hexapoda</taxon>
        <taxon>Insecta</taxon>
        <taxon>Pterygota</taxon>
        <taxon>Neoptera</taxon>
        <taxon>Paraneoptera</taxon>
        <taxon>Thysanoptera</taxon>
        <taxon>Terebrantia</taxon>
        <taxon>Thripoidea</taxon>
        <taxon>Thripidae</taxon>
        <taxon>Frankliniella</taxon>
    </lineage>
</organism>
<evidence type="ECO:0000256" key="1">
    <source>
        <dbReference type="ARBA" id="ARBA00006914"/>
    </source>
</evidence>
<dbReference type="PANTHER" id="PTHR23074:SF17">
    <property type="entry name" value="FIDGETIN-LIKE PROTEIN 1"/>
    <property type="match status" value="1"/>
</dbReference>
<accession>A0AAE1HG26</accession>
<feature type="compositionally biased region" description="Polar residues" evidence="5">
    <location>
        <begin position="148"/>
        <end position="159"/>
    </location>
</feature>
<reference evidence="7" key="2">
    <citation type="journal article" date="2023" name="BMC Genomics">
        <title>Pest status, molecular evolution, and epigenetic factors derived from the genome assembly of Frankliniella fusca, a thysanopteran phytovirus vector.</title>
        <authorList>
            <person name="Catto M.A."/>
            <person name="Labadie P.E."/>
            <person name="Jacobson A.L."/>
            <person name="Kennedy G.G."/>
            <person name="Srinivasan R."/>
            <person name="Hunt B.G."/>
        </authorList>
    </citation>
    <scope>NUCLEOTIDE SEQUENCE</scope>
    <source>
        <strain evidence="7">PL_HMW_Pooled</strain>
    </source>
</reference>
<name>A0AAE1HG26_9NEOP</name>
<dbReference type="EMBL" id="JAHWGI010001018">
    <property type="protein sequence ID" value="KAK3920717.1"/>
    <property type="molecule type" value="Genomic_DNA"/>
</dbReference>
<feature type="non-terminal residue" evidence="7">
    <location>
        <position position="1"/>
    </location>
</feature>
<keyword evidence="2 4" id="KW-0547">Nucleotide-binding</keyword>
<evidence type="ECO:0000256" key="4">
    <source>
        <dbReference type="RuleBase" id="RU003651"/>
    </source>
</evidence>
<dbReference type="Proteomes" id="UP001219518">
    <property type="component" value="Unassembled WGS sequence"/>
</dbReference>
<dbReference type="Gene3D" id="3.40.50.300">
    <property type="entry name" value="P-loop containing nucleotide triphosphate hydrolases"/>
    <property type="match status" value="2"/>
</dbReference>
<keyword evidence="8" id="KW-1185">Reference proteome</keyword>
<reference evidence="7" key="1">
    <citation type="submission" date="2021-07" db="EMBL/GenBank/DDBJ databases">
        <authorList>
            <person name="Catto M.A."/>
            <person name="Jacobson A."/>
            <person name="Kennedy G."/>
            <person name="Labadie P."/>
            <person name="Hunt B.G."/>
            <person name="Srinivasan R."/>
        </authorList>
    </citation>
    <scope>NUCLEOTIDE SEQUENCE</scope>
    <source>
        <strain evidence="7">PL_HMW_Pooled</strain>
        <tissue evidence="7">Head</tissue>
    </source>
</reference>
<dbReference type="InterPro" id="IPR003593">
    <property type="entry name" value="AAA+_ATPase"/>
</dbReference>
<feature type="region of interest" description="Disordered" evidence="5">
    <location>
        <begin position="93"/>
        <end position="163"/>
    </location>
</feature>
<dbReference type="PANTHER" id="PTHR23074">
    <property type="entry name" value="AAA DOMAIN-CONTAINING"/>
    <property type="match status" value="1"/>
</dbReference>
<keyword evidence="3 4" id="KW-0067">ATP-binding</keyword>
<sequence>RGMFPGRPSLPRPRPSYRPEAQLSPYYNARASMNYLPNAFRLSIPFRPPAPHHYLPHNYQFPSPYPTTHHTSLTVSSTKPVLTSNSCFTLQYPSTPRPSATESTPCNTPATLPSSLQTPSVSTTSRPSPLSATDSTPHNPPTTITNPLSQLQSPSTKSSPPLRLPQPTCIKVLRFSTSVCCCCCIIPIIYPPNSLHKAFINPSPFKKHFTHPQKIEVLAPSQEKIQYQYGGSGKRKKNNKKTDKRRTKKQTENWREDISLFNTPLPLPGPSQKFNKSSQLSEFDVKFERIMFHNSSLDEKFVKRILSGVLEDVNVHWDDVCGLEHVKQRLKEMVVYPLENPAVFSGLRSPGKGLLLFGPPGTRKTLIVTASTFGAKYFGETEVLAKTLFECARALQPSIIFRDEVDSVLRNNADRKEQVLVIGATNYPDRVDEAARRRFTRRLYIPLPDMEARKQQILRELRREKHTITEKEATDISASTDGYSGADLSQVCRNAAMGPIRSLDPDESLEFVTLDDVSITFKVEVQSSIP</sequence>
<evidence type="ECO:0000256" key="5">
    <source>
        <dbReference type="SAM" id="MobiDB-lite"/>
    </source>
</evidence>
<evidence type="ECO:0000313" key="8">
    <source>
        <dbReference type="Proteomes" id="UP001219518"/>
    </source>
</evidence>
<evidence type="ECO:0000256" key="3">
    <source>
        <dbReference type="ARBA" id="ARBA00022840"/>
    </source>
</evidence>
<feature type="compositionally biased region" description="Polar residues" evidence="5">
    <location>
        <begin position="93"/>
        <end position="117"/>
    </location>
</feature>
<feature type="compositionally biased region" description="Basic residues" evidence="5">
    <location>
        <begin position="233"/>
        <end position="248"/>
    </location>
</feature>
<feature type="compositionally biased region" description="Low complexity" evidence="5">
    <location>
        <begin position="118"/>
        <end position="131"/>
    </location>
</feature>
<comment type="caution">
    <text evidence="7">The sequence shown here is derived from an EMBL/GenBank/DDBJ whole genome shotgun (WGS) entry which is preliminary data.</text>
</comment>
<dbReference type="GO" id="GO:0016887">
    <property type="term" value="F:ATP hydrolysis activity"/>
    <property type="evidence" value="ECO:0007669"/>
    <property type="project" value="InterPro"/>
</dbReference>
<dbReference type="PROSITE" id="PS00674">
    <property type="entry name" value="AAA"/>
    <property type="match status" value="1"/>
</dbReference>
<dbReference type="Pfam" id="PF17862">
    <property type="entry name" value="AAA_lid_3"/>
    <property type="match status" value="1"/>
</dbReference>
<evidence type="ECO:0000256" key="2">
    <source>
        <dbReference type="ARBA" id="ARBA00022741"/>
    </source>
</evidence>
<feature type="region of interest" description="Disordered" evidence="5">
    <location>
        <begin position="228"/>
        <end position="251"/>
    </location>
</feature>
<dbReference type="GO" id="GO:0005524">
    <property type="term" value="F:ATP binding"/>
    <property type="evidence" value="ECO:0007669"/>
    <property type="project" value="UniProtKB-KW"/>
</dbReference>
<dbReference type="SUPFAM" id="SSF52540">
    <property type="entry name" value="P-loop containing nucleoside triphosphate hydrolases"/>
    <property type="match status" value="1"/>
</dbReference>
<evidence type="ECO:0000259" key="6">
    <source>
        <dbReference type="SMART" id="SM00382"/>
    </source>
</evidence>
<dbReference type="Gene3D" id="1.10.8.60">
    <property type="match status" value="1"/>
</dbReference>
<feature type="domain" description="AAA+ ATPase" evidence="6">
    <location>
        <begin position="350"/>
        <end position="449"/>
    </location>
</feature>
<evidence type="ECO:0000313" key="7">
    <source>
        <dbReference type="EMBL" id="KAK3920717.1"/>
    </source>
</evidence>
<dbReference type="InterPro" id="IPR027417">
    <property type="entry name" value="P-loop_NTPase"/>
</dbReference>
<gene>
    <name evidence="7" type="ORF">KUF71_001187</name>
</gene>
<proteinExistence type="inferred from homology"/>
<protein>
    <submittedName>
        <fullName evidence="7">Fidgetin-like protein 1</fullName>
    </submittedName>
</protein>
<dbReference type="Pfam" id="PF00004">
    <property type="entry name" value="AAA"/>
    <property type="match status" value="1"/>
</dbReference>
<dbReference type="SMART" id="SM00382">
    <property type="entry name" value="AAA"/>
    <property type="match status" value="1"/>
</dbReference>
<dbReference type="InterPro" id="IPR003959">
    <property type="entry name" value="ATPase_AAA_core"/>
</dbReference>
<dbReference type="InterPro" id="IPR003960">
    <property type="entry name" value="ATPase_AAA_CS"/>
</dbReference>
<dbReference type="InterPro" id="IPR050304">
    <property type="entry name" value="MT-severing_AAA_ATPase"/>
</dbReference>
<dbReference type="FunFam" id="1.10.8.60:FF:000022">
    <property type="entry name" value="Fidgetin like 1"/>
    <property type="match status" value="1"/>
</dbReference>